<reference evidence="1" key="1">
    <citation type="journal article" date="2020" name="Nature">
        <title>Giant virus diversity and host interactions through global metagenomics.</title>
        <authorList>
            <person name="Schulz F."/>
            <person name="Roux S."/>
            <person name="Paez-Espino D."/>
            <person name="Jungbluth S."/>
            <person name="Walsh D.A."/>
            <person name="Denef V.J."/>
            <person name="McMahon K.D."/>
            <person name="Konstantinidis K.T."/>
            <person name="Eloe-Fadrosh E.A."/>
            <person name="Kyrpides N.C."/>
            <person name="Woyke T."/>
        </authorList>
    </citation>
    <scope>NUCLEOTIDE SEQUENCE</scope>
    <source>
        <strain evidence="1">GVMAG-M-3300023179-92</strain>
    </source>
</reference>
<evidence type="ECO:0000313" key="1">
    <source>
        <dbReference type="EMBL" id="QHT78680.1"/>
    </source>
</evidence>
<proteinExistence type="predicted"/>
<accession>A0A6C0HE81</accession>
<sequence>MHSAIKTQRMRNYAEQRITEYKRNLEAVLAKDPKVQEYKQKQKQQQQEVTQEVINNMSRDAVKNRRKKRTVAILPSLDNQEIQIEDREMPNHPLLNQQSQQKSYKLAKPVNGQLKAAMRLSFFDKAFQRDCM</sequence>
<protein>
    <submittedName>
        <fullName evidence="1">Uncharacterized protein</fullName>
    </submittedName>
</protein>
<name>A0A6C0HE81_9ZZZZ</name>
<dbReference type="EMBL" id="MN739935">
    <property type="protein sequence ID" value="QHT78680.1"/>
    <property type="molecule type" value="Genomic_DNA"/>
</dbReference>
<dbReference type="AlphaFoldDB" id="A0A6C0HE81"/>
<organism evidence="1">
    <name type="scientific">viral metagenome</name>
    <dbReference type="NCBI Taxonomy" id="1070528"/>
    <lineage>
        <taxon>unclassified sequences</taxon>
        <taxon>metagenomes</taxon>
        <taxon>organismal metagenomes</taxon>
    </lineage>
</organism>